<gene>
    <name evidence="2" type="ORF">S01H4_36208</name>
</gene>
<accession>X1BL55</accession>
<feature type="non-terminal residue" evidence="2">
    <location>
        <position position="149"/>
    </location>
</feature>
<reference evidence="2" key="1">
    <citation type="journal article" date="2014" name="Front. Microbiol.">
        <title>High frequency of phylogenetically diverse reductive dehalogenase-homologous genes in deep subseafloor sedimentary metagenomes.</title>
        <authorList>
            <person name="Kawai M."/>
            <person name="Futagami T."/>
            <person name="Toyoda A."/>
            <person name="Takaki Y."/>
            <person name="Nishi S."/>
            <person name="Hori S."/>
            <person name="Arai W."/>
            <person name="Tsubouchi T."/>
            <person name="Morono Y."/>
            <person name="Uchiyama I."/>
            <person name="Ito T."/>
            <person name="Fujiyama A."/>
            <person name="Inagaki F."/>
            <person name="Takami H."/>
        </authorList>
    </citation>
    <scope>NUCLEOTIDE SEQUENCE</scope>
    <source>
        <strain evidence="2">Expedition CK06-06</strain>
    </source>
</reference>
<evidence type="ECO:0000256" key="1">
    <source>
        <dbReference type="SAM" id="MobiDB-lite"/>
    </source>
</evidence>
<name>X1BL55_9ZZZZ</name>
<feature type="compositionally biased region" description="Polar residues" evidence="1">
    <location>
        <begin position="61"/>
        <end position="72"/>
    </location>
</feature>
<comment type="caution">
    <text evidence="2">The sequence shown here is derived from an EMBL/GenBank/DDBJ whole genome shotgun (WGS) entry which is preliminary data.</text>
</comment>
<dbReference type="AlphaFoldDB" id="X1BL55"/>
<dbReference type="EMBL" id="BART01019328">
    <property type="protein sequence ID" value="GAG84803.1"/>
    <property type="molecule type" value="Genomic_DNA"/>
</dbReference>
<feature type="compositionally biased region" description="Basic and acidic residues" evidence="1">
    <location>
        <begin position="33"/>
        <end position="42"/>
    </location>
</feature>
<proteinExistence type="predicted"/>
<sequence length="149" mass="16446">MEMLSKVGAPPPTPATPTGKKIKEISPLFQRPKVPEPAKTLDTEEALINSKTSPIPPTLPPTQKIQEVSTPSKPLKEIDTKLEPLTPVEIKEAKPITAEKIIQEEMLIQEEVITPKTPQEPIGLKLNPEDFFVKARPKTVSVVPKDAKY</sequence>
<evidence type="ECO:0000313" key="2">
    <source>
        <dbReference type="EMBL" id="GAG84803.1"/>
    </source>
</evidence>
<feature type="region of interest" description="Disordered" evidence="1">
    <location>
        <begin position="1"/>
        <end position="80"/>
    </location>
</feature>
<organism evidence="2">
    <name type="scientific">marine sediment metagenome</name>
    <dbReference type="NCBI Taxonomy" id="412755"/>
    <lineage>
        <taxon>unclassified sequences</taxon>
        <taxon>metagenomes</taxon>
        <taxon>ecological metagenomes</taxon>
    </lineage>
</organism>
<protein>
    <submittedName>
        <fullName evidence="2">Uncharacterized protein</fullName>
    </submittedName>
</protein>